<dbReference type="PANTHER" id="PTHR46585:SF1">
    <property type="entry name" value="CHROMO DOMAIN-CONTAINING PROTEIN"/>
    <property type="match status" value="1"/>
</dbReference>
<dbReference type="EMBL" id="OD005237">
    <property type="protein sequence ID" value="CAD7411254.1"/>
    <property type="molecule type" value="Genomic_DNA"/>
</dbReference>
<accession>A0A7R9H9K3</accession>
<organism evidence="2">
    <name type="scientific">Timema poppense</name>
    <name type="common">Walking stick</name>
    <dbReference type="NCBI Taxonomy" id="170557"/>
    <lineage>
        <taxon>Eukaryota</taxon>
        <taxon>Metazoa</taxon>
        <taxon>Ecdysozoa</taxon>
        <taxon>Arthropoda</taxon>
        <taxon>Hexapoda</taxon>
        <taxon>Insecta</taxon>
        <taxon>Pterygota</taxon>
        <taxon>Neoptera</taxon>
        <taxon>Polyneoptera</taxon>
        <taxon>Phasmatodea</taxon>
        <taxon>Timematodea</taxon>
        <taxon>Timematoidea</taxon>
        <taxon>Timematidae</taxon>
        <taxon>Timema</taxon>
    </lineage>
</organism>
<sequence>MDDLKDLIDAYNGVKHSSIKMAHVDVTETNVLKVRDNLYGNCPTKHDNKPKLKVGDTVLINKAKMLLDKGYESIWSEEIFKTVSVVMRQPAVYRLVDAARKEVEGTFTNNNCNTYINAYNGAKHSSIKMVHIDDSEINVLLLRFELATNLIKTINVLYGANIILGLPSQMFIYTIIVETVLQVSGFWVTIPVKQLEHHLAVSSRSRIQKPQGPPQPNMSAAVMMKRAAQRASIQKKVLHAQGELRADFGSLRWNSKLSIRSNQDNQRTEEETKLRRLNQYLIYVSRRLPYSETPTLNPMNRSSSHYHGINWTQHVVPKGGLFVRLEQDWRESHSFPHASAIGRRGGGKRSRSDVCKS</sequence>
<proteinExistence type="predicted"/>
<reference evidence="2" key="1">
    <citation type="submission" date="2020-11" db="EMBL/GenBank/DDBJ databases">
        <authorList>
            <person name="Tran Van P."/>
        </authorList>
    </citation>
    <scope>NUCLEOTIDE SEQUENCE</scope>
</reference>
<evidence type="ECO:0000256" key="1">
    <source>
        <dbReference type="SAM" id="MobiDB-lite"/>
    </source>
</evidence>
<gene>
    <name evidence="2" type="ORF">TPSB3V08_LOCUS7769</name>
</gene>
<dbReference type="AlphaFoldDB" id="A0A7R9H9K3"/>
<evidence type="ECO:0000313" key="2">
    <source>
        <dbReference type="EMBL" id="CAD7411254.1"/>
    </source>
</evidence>
<name>A0A7R9H9K3_TIMPO</name>
<protein>
    <submittedName>
        <fullName evidence="2">Uncharacterized protein</fullName>
    </submittedName>
</protein>
<feature type="region of interest" description="Disordered" evidence="1">
    <location>
        <begin position="336"/>
        <end position="357"/>
    </location>
</feature>
<dbReference type="PANTHER" id="PTHR46585">
    <property type="entry name" value="INTEGRASE CORE DOMAIN CONTAINING PROTEIN"/>
    <property type="match status" value="1"/>
</dbReference>